<sequence>MDQPVAQTQTVTASAPPPPEPLPAEQADEKTCAGWDDARSTVLDAASALSVIPDGMDVLSPEVQTHPDWKAGVAKASRLFEHAAHTLADAKAAGTSPMLGHVSDTTVESLHTVSIAYRTFAPESGNAFDAFHESQLTMDWLCP</sequence>
<protein>
    <submittedName>
        <fullName evidence="2">Uncharacterized protein</fullName>
    </submittedName>
</protein>
<organism evidence="2 3">
    <name type="scientific">Mycolicibacillus parakoreensis</name>
    <dbReference type="NCBI Taxonomy" id="1069221"/>
    <lineage>
        <taxon>Bacteria</taxon>
        <taxon>Bacillati</taxon>
        <taxon>Actinomycetota</taxon>
        <taxon>Actinomycetes</taxon>
        <taxon>Mycobacteriales</taxon>
        <taxon>Mycobacteriaceae</taxon>
        <taxon>Mycolicibacillus</taxon>
    </lineage>
</organism>
<name>A0ABY3U307_9MYCO</name>
<dbReference type="Proteomes" id="UP001055200">
    <property type="component" value="Chromosome"/>
</dbReference>
<proteinExistence type="predicted"/>
<feature type="compositionally biased region" description="Polar residues" evidence="1">
    <location>
        <begin position="1"/>
        <end position="13"/>
    </location>
</feature>
<gene>
    <name evidence="2" type="ORF">MIU77_00800</name>
</gene>
<evidence type="ECO:0000313" key="2">
    <source>
        <dbReference type="EMBL" id="ULN52965.1"/>
    </source>
</evidence>
<keyword evidence="3" id="KW-1185">Reference proteome</keyword>
<accession>A0ABY3U307</accession>
<evidence type="ECO:0000256" key="1">
    <source>
        <dbReference type="SAM" id="MobiDB-lite"/>
    </source>
</evidence>
<reference evidence="2" key="1">
    <citation type="submission" date="2022-08" db="EMBL/GenBank/DDBJ databases">
        <title>Complete genome sequence of 14 non-tuberculosis mycobacteria type-strains.</title>
        <authorList>
            <person name="Igarashi Y."/>
            <person name="Osugi A."/>
            <person name="Mitarai S."/>
        </authorList>
    </citation>
    <scope>NUCLEOTIDE SEQUENCE</scope>
    <source>
        <strain evidence="2">DSM 45575</strain>
    </source>
</reference>
<dbReference type="RefSeq" id="WP_240171224.1">
    <property type="nucleotide sequence ID" value="NZ_CP092365.1"/>
</dbReference>
<evidence type="ECO:0000313" key="3">
    <source>
        <dbReference type="Proteomes" id="UP001055200"/>
    </source>
</evidence>
<feature type="region of interest" description="Disordered" evidence="1">
    <location>
        <begin position="1"/>
        <end position="32"/>
    </location>
</feature>
<dbReference type="EMBL" id="CP092365">
    <property type="protein sequence ID" value="ULN52965.1"/>
    <property type="molecule type" value="Genomic_DNA"/>
</dbReference>